<feature type="domain" description="SusD-like N-terminal" evidence="7">
    <location>
        <begin position="90"/>
        <end position="224"/>
    </location>
</feature>
<dbReference type="Gene3D" id="1.25.40.390">
    <property type="match status" value="1"/>
</dbReference>
<feature type="domain" description="RagB/SusD" evidence="6">
    <location>
        <begin position="366"/>
        <end position="498"/>
    </location>
</feature>
<keyword evidence="3" id="KW-0732">Signal</keyword>
<evidence type="ECO:0000256" key="4">
    <source>
        <dbReference type="ARBA" id="ARBA00023136"/>
    </source>
</evidence>
<dbReference type="PROSITE" id="PS51257">
    <property type="entry name" value="PROKAR_LIPOPROTEIN"/>
    <property type="match status" value="1"/>
</dbReference>
<evidence type="ECO:0000256" key="2">
    <source>
        <dbReference type="ARBA" id="ARBA00006275"/>
    </source>
</evidence>
<dbReference type="RefSeq" id="WP_289725607.1">
    <property type="nucleotide sequence ID" value="NZ_JAUDUY010000007.1"/>
</dbReference>
<evidence type="ECO:0000259" key="7">
    <source>
        <dbReference type="Pfam" id="PF14322"/>
    </source>
</evidence>
<dbReference type="SUPFAM" id="SSF48452">
    <property type="entry name" value="TPR-like"/>
    <property type="match status" value="1"/>
</dbReference>
<name>A0ABT7WH48_9FLAO</name>
<keyword evidence="9" id="KW-1185">Reference proteome</keyword>
<proteinExistence type="inferred from homology"/>
<evidence type="ECO:0000259" key="6">
    <source>
        <dbReference type="Pfam" id="PF07980"/>
    </source>
</evidence>
<dbReference type="EMBL" id="JAUDUY010000007">
    <property type="protein sequence ID" value="MDM9632242.1"/>
    <property type="molecule type" value="Genomic_DNA"/>
</dbReference>
<reference evidence="8" key="1">
    <citation type="submission" date="2023-06" db="EMBL/GenBank/DDBJ databases">
        <title>Robiginitalea aurantiacus sp. nov. and Algoriphagus sediminis sp. nov., isolated from coastal sediment.</title>
        <authorList>
            <person name="Zhou Z.Y."/>
            <person name="An J."/>
            <person name="Jia Y.W."/>
            <person name="Du Z.J."/>
        </authorList>
    </citation>
    <scope>NUCLEOTIDE SEQUENCE</scope>
    <source>
        <strain evidence="8">M39</strain>
    </source>
</reference>
<gene>
    <name evidence="8" type="ORF">QU605_12220</name>
</gene>
<dbReference type="InterPro" id="IPR011990">
    <property type="entry name" value="TPR-like_helical_dom_sf"/>
</dbReference>
<evidence type="ECO:0000256" key="1">
    <source>
        <dbReference type="ARBA" id="ARBA00004442"/>
    </source>
</evidence>
<evidence type="ECO:0000256" key="5">
    <source>
        <dbReference type="ARBA" id="ARBA00023237"/>
    </source>
</evidence>
<organism evidence="8 9">
    <name type="scientific">Robiginitalea aurantiaca</name>
    <dbReference type="NCBI Taxonomy" id="3056915"/>
    <lineage>
        <taxon>Bacteria</taxon>
        <taxon>Pseudomonadati</taxon>
        <taxon>Bacteroidota</taxon>
        <taxon>Flavobacteriia</taxon>
        <taxon>Flavobacteriales</taxon>
        <taxon>Flavobacteriaceae</taxon>
        <taxon>Robiginitalea</taxon>
    </lineage>
</organism>
<comment type="similarity">
    <text evidence="2">Belongs to the SusD family.</text>
</comment>
<evidence type="ECO:0000313" key="9">
    <source>
        <dbReference type="Proteomes" id="UP001174839"/>
    </source>
</evidence>
<dbReference type="Proteomes" id="UP001174839">
    <property type="component" value="Unassembled WGS sequence"/>
</dbReference>
<comment type="subcellular location">
    <subcellularLocation>
        <location evidence="1">Cell outer membrane</location>
    </subcellularLocation>
</comment>
<dbReference type="Pfam" id="PF07980">
    <property type="entry name" value="SusD_RagB"/>
    <property type="match status" value="1"/>
</dbReference>
<dbReference type="Pfam" id="PF14322">
    <property type="entry name" value="SusD-like_3"/>
    <property type="match status" value="1"/>
</dbReference>
<dbReference type="InterPro" id="IPR012944">
    <property type="entry name" value="SusD_RagB_dom"/>
</dbReference>
<protein>
    <submittedName>
        <fullName evidence="8">RagB/SusD family nutrient uptake outer membrane protein</fullName>
    </submittedName>
</protein>
<evidence type="ECO:0000256" key="3">
    <source>
        <dbReference type="ARBA" id="ARBA00022729"/>
    </source>
</evidence>
<evidence type="ECO:0000313" key="8">
    <source>
        <dbReference type="EMBL" id="MDM9632242.1"/>
    </source>
</evidence>
<keyword evidence="4" id="KW-0472">Membrane</keyword>
<dbReference type="InterPro" id="IPR033985">
    <property type="entry name" value="SusD-like_N"/>
</dbReference>
<comment type="caution">
    <text evidence="8">The sequence shown here is derived from an EMBL/GenBank/DDBJ whole genome shotgun (WGS) entry which is preliminary data.</text>
</comment>
<sequence length="498" mass="54754">MKNLKNIMLTIGAIAGFVSCNDAIEIDQPGRLDAEAAFSSVNDLQAGLFGVYDNYDISTDIAFQSIFTDELSIGFDNGGQGLADYGFVLNAGSTAPFTFWTDGYQQLNAATRLIEAAENLDPDLIAEDPELYDKVLGEAYALRAWGHFILLSYFSTDYTDNSALSVINLDFVPTIDQQLLRNTNGETFELIQSDLSRANGLLSDDTSNRTRINKDFITALRARIAAYRENYALAATLSQQLISKYPLANRAEYEAMFLDESDGEVIFKLERTNNDNYDGQGATGSPAAGGWAGARFAFVDATLAGSPYFEMGRSLFNIIDPNDVRYEVNVAPSSIIDPDYEENQDPATDIIVIQKYPGSEGQPLMNDLKIFRASEMYLIRAEAAVAQGNLDVAAGLIKEIRDARFGEATTAPSFSSQTQAYAAILDERRVELAFEGHRYFDLKRLGVRANQGVLKDPIDCAFNGACTLSADDFRFTLPLPIVEFNANPGLREQQNPGY</sequence>
<keyword evidence="5" id="KW-0998">Cell outer membrane</keyword>
<accession>A0ABT7WH48</accession>